<evidence type="ECO:0000256" key="6">
    <source>
        <dbReference type="ARBA" id="ARBA00022989"/>
    </source>
</evidence>
<feature type="transmembrane region" description="Helical" evidence="8">
    <location>
        <begin position="228"/>
        <end position="248"/>
    </location>
</feature>
<feature type="transmembrane region" description="Helical" evidence="8">
    <location>
        <begin position="68"/>
        <end position="89"/>
    </location>
</feature>
<dbReference type="GO" id="GO:0006506">
    <property type="term" value="P:GPI anchor biosynthetic process"/>
    <property type="evidence" value="ECO:0007669"/>
    <property type="project" value="UniProtKB-UniPathway"/>
</dbReference>
<reference evidence="9 10" key="1">
    <citation type="submission" date="2016-08" db="EMBL/GenBank/DDBJ databases">
        <title>Draft genome sequence of allopolyploid Zygosaccharomyces rouxii.</title>
        <authorList>
            <person name="Watanabe J."/>
            <person name="Uehara K."/>
            <person name="Mogi Y."/>
            <person name="Tsukioka Y."/>
        </authorList>
    </citation>
    <scope>NUCLEOTIDE SEQUENCE [LARGE SCALE GENOMIC DNA]</scope>
    <source>
        <strain evidence="9 10">NBRC 110957</strain>
    </source>
</reference>
<evidence type="ECO:0000256" key="7">
    <source>
        <dbReference type="ARBA" id="ARBA00023136"/>
    </source>
</evidence>
<evidence type="ECO:0000313" key="9">
    <source>
        <dbReference type="EMBL" id="GAV56005.1"/>
    </source>
</evidence>
<feature type="transmembrane region" description="Helical" evidence="8">
    <location>
        <begin position="298"/>
        <end position="320"/>
    </location>
</feature>
<evidence type="ECO:0000256" key="1">
    <source>
        <dbReference type="ARBA" id="ARBA00004477"/>
    </source>
</evidence>
<comment type="pathway">
    <text evidence="2 8">Glycolipid biosynthesis; glycosylphosphatidylinositol-anchor biosynthesis.</text>
</comment>
<evidence type="ECO:0000256" key="4">
    <source>
        <dbReference type="ARBA" id="ARBA00022502"/>
    </source>
</evidence>
<name>A0A1Q3AK28_ZYGRO</name>
<comment type="function">
    <text evidence="8">A acetyltransferase, which acetylates the inositol ring of phosphatidylinositol during biosynthesis of GPI-anchor.</text>
</comment>
<keyword evidence="6 8" id="KW-1133">Transmembrane helix</keyword>
<keyword evidence="8" id="KW-0256">Endoplasmic reticulum</keyword>
<feature type="transmembrane region" description="Helical" evidence="8">
    <location>
        <begin position="391"/>
        <end position="413"/>
    </location>
</feature>
<dbReference type="OrthoDB" id="15270at2759"/>
<evidence type="ECO:0000256" key="5">
    <source>
        <dbReference type="ARBA" id="ARBA00022692"/>
    </source>
</evidence>
<evidence type="ECO:0000313" key="10">
    <source>
        <dbReference type="Proteomes" id="UP000187013"/>
    </source>
</evidence>
<feature type="transmembrane region" description="Helical" evidence="8">
    <location>
        <begin position="460"/>
        <end position="480"/>
    </location>
</feature>
<organism evidence="9 10">
    <name type="scientific">Zygosaccharomyces rouxii</name>
    <dbReference type="NCBI Taxonomy" id="4956"/>
    <lineage>
        <taxon>Eukaryota</taxon>
        <taxon>Fungi</taxon>
        <taxon>Dikarya</taxon>
        <taxon>Ascomycota</taxon>
        <taxon>Saccharomycotina</taxon>
        <taxon>Saccharomycetes</taxon>
        <taxon>Saccharomycetales</taxon>
        <taxon>Saccharomycetaceae</taxon>
        <taxon>Zygosaccharomyces</taxon>
    </lineage>
</organism>
<keyword evidence="4 8" id="KW-0337">GPI-anchor biosynthesis</keyword>
<keyword evidence="7 8" id="KW-0472">Membrane</keyword>
<dbReference type="UniPathway" id="UPA00196"/>
<keyword evidence="8" id="KW-0012">Acyltransferase</keyword>
<protein>
    <recommendedName>
        <fullName evidence="8">GPI-anchored wall transfer protein</fullName>
        <ecNumber evidence="8">2.3.-.-</ecNumber>
    </recommendedName>
</protein>
<feature type="transmembrane region" description="Helical" evidence="8">
    <location>
        <begin position="434"/>
        <end position="454"/>
    </location>
</feature>
<comment type="caution">
    <text evidence="9">The sequence shown here is derived from an EMBL/GenBank/DDBJ whole genome shotgun (WGS) entry which is preliminary data.</text>
</comment>
<keyword evidence="5 8" id="KW-0812">Transmembrane</keyword>
<dbReference type="AlphaFoldDB" id="A0A1Q3AK28"/>
<keyword evidence="8" id="KW-0808">Transferase</keyword>
<accession>A0A1Q3AK28</accession>
<dbReference type="GO" id="GO:0072659">
    <property type="term" value="P:protein localization to plasma membrane"/>
    <property type="evidence" value="ECO:0007669"/>
    <property type="project" value="TreeGrafter"/>
</dbReference>
<dbReference type="InterPro" id="IPR009447">
    <property type="entry name" value="PIGW/GWT1"/>
</dbReference>
<dbReference type="Proteomes" id="UP000187013">
    <property type="component" value="Unassembled WGS sequence"/>
</dbReference>
<comment type="subcellular location">
    <subcellularLocation>
        <location evidence="1 8">Endoplasmic reticulum membrane</location>
        <topology evidence="1 8">Multi-pass membrane protein</topology>
    </subcellularLocation>
</comment>
<evidence type="ECO:0000256" key="2">
    <source>
        <dbReference type="ARBA" id="ARBA00004687"/>
    </source>
</evidence>
<feature type="transmembrane region" description="Helical" evidence="8">
    <location>
        <begin position="123"/>
        <end position="144"/>
    </location>
</feature>
<dbReference type="PANTHER" id="PTHR20661">
    <property type="entry name" value="PHOSPHATIDYLINOSITOL-GLYCAN BIOSYNTHESIS CLASS W PROTEIN"/>
    <property type="match status" value="1"/>
</dbReference>
<dbReference type="Pfam" id="PF06423">
    <property type="entry name" value="GWT1"/>
    <property type="match status" value="1"/>
</dbReference>
<dbReference type="GO" id="GO:0032216">
    <property type="term" value="F:glucosaminyl-phosphatidylinositol O-acyltransferase activity"/>
    <property type="evidence" value="ECO:0007669"/>
    <property type="project" value="TreeGrafter"/>
</dbReference>
<dbReference type="EC" id="2.3.-.-" evidence="8"/>
<comment type="similarity">
    <text evidence="3 8">Belongs to the PIGW family.</text>
</comment>
<feature type="transmembrane region" description="Helical" evidence="8">
    <location>
        <begin position="156"/>
        <end position="175"/>
    </location>
</feature>
<dbReference type="GO" id="GO:0005789">
    <property type="term" value="C:endoplasmic reticulum membrane"/>
    <property type="evidence" value="ECO:0007669"/>
    <property type="project" value="UniProtKB-SubCell"/>
</dbReference>
<dbReference type="PIRSF" id="PIRSF017321">
    <property type="entry name" value="GWT1"/>
    <property type="match status" value="1"/>
</dbReference>
<evidence type="ECO:0000256" key="3">
    <source>
        <dbReference type="ARBA" id="ARBA00007559"/>
    </source>
</evidence>
<feature type="transmembrane region" description="Helical" evidence="8">
    <location>
        <begin position="255"/>
        <end position="273"/>
    </location>
</feature>
<gene>
    <name evidence="9" type="ORF">ZYGR_0AZ01770</name>
</gene>
<dbReference type="PANTHER" id="PTHR20661:SF0">
    <property type="entry name" value="PHOSPHATIDYLINOSITOL-GLYCAN BIOSYNTHESIS CLASS W PROTEIN"/>
    <property type="match status" value="1"/>
</dbReference>
<feature type="transmembrane region" description="Helical" evidence="8">
    <location>
        <begin position="360"/>
        <end position="379"/>
    </location>
</feature>
<proteinExistence type="inferred from homology"/>
<dbReference type="EMBL" id="BDGX01000052">
    <property type="protein sequence ID" value="GAV56005.1"/>
    <property type="molecule type" value="Genomic_DNA"/>
</dbReference>
<evidence type="ECO:0000256" key="8">
    <source>
        <dbReference type="RuleBase" id="RU280819"/>
    </source>
</evidence>
<sequence>MSVDLRERKEQFVTGLQGGTIEEVNIVTAVTPLVYFCWNLLSSSTYGSSLIVDFALNWVCPLLSITTYSSNVGILYTLISVPCISIWFINRMQAGYQKTASNKKTSSADSQEFQLNKKPFITAYRSGMLVLTVLAILAVDFPVFPRRFAKVETWGTSLMDLGVGSFVFSNGLVSARALLKERLHPEKKLSLTKKSFIATRSMLTLLVIGLIRLYFVKNLEYQEHVTEYGVHWNFFITLSLLPPVLVFLEPITHYIPRFAIATILSIVYEIVLARNEKTLNFLILAPRTDFFSANREGIVSFIGYCSIFLWGQTTGFYILGNRPTKNNLYKPSVDPFFITKGSQRISAWDKWTTVSPLTGLFLWTGVFLVLFLFVLPMLPFDVSRRFANLPYVIWVVGVNQGGLAVYCLIDIIFGRSESNYKIPTILEALNSNGLLMFLLSNVSTGLINMSMVTIDASNTVGVITLLLYSCLLTAVAVVLYQKKIFIKI</sequence>
<feature type="transmembrane region" description="Helical" evidence="8">
    <location>
        <begin position="196"/>
        <end position="216"/>
    </location>
</feature>